<evidence type="ECO:0000256" key="11">
    <source>
        <dbReference type="ARBA" id="ARBA00022844"/>
    </source>
</evidence>
<dbReference type="InterPro" id="IPR000605">
    <property type="entry name" value="Helicase_SF3_ssDNA/RNA_vir"/>
</dbReference>
<evidence type="ECO:0000256" key="10">
    <source>
        <dbReference type="ARBA" id="ARBA00022840"/>
    </source>
</evidence>
<keyword evidence="2" id="KW-0696">RNA-directed RNA polymerase</keyword>
<dbReference type="GO" id="GO:0030430">
    <property type="term" value="C:host cell cytoplasm"/>
    <property type="evidence" value="ECO:0007669"/>
    <property type="project" value="UniProtKB-SubCell"/>
</dbReference>
<feature type="transmembrane region" description="Helical" evidence="14">
    <location>
        <begin position="1108"/>
        <end position="1129"/>
    </location>
</feature>
<dbReference type="InterPro" id="IPR001205">
    <property type="entry name" value="RNA-dir_pol_C"/>
</dbReference>
<evidence type="ECO:0000256" key="5">
    <source>
        <dbReference type="ARBA" id="ARBA00022679"/>
    </source>
</evidence>
<accession>A0A6M9Z833</accession>
<evidence type="ECO:0000256" key="4">
    <source>
        <dbReference type="ARBA" id="ARBA00022670"/>
    </source>
</evidence>
<dbReference type="SUPFAM" id="SSF88633">
    <property type="entry name" value="Positive stranded ssRNA viruses"/>
    <property type="match status" value="3"/>
</dbReference>
<feature type="domain" description="RdRp catalytic" evidence="15">
    <location>
        <begin position="1694"/>
        <end position="1832"/>
    </location>
</feature>
<keyword evidence="14" id="KW-1133">Transmembrane helix</keyword>
<dbReference type="Pfam" id="PF00680">
    <property type="entry name" value="RdRP_1"/>
    <property type="match status" value="1"/>
</dbReference>
<keyword evidence="11" id="KW-0946">Virion</keyword>
<dbReference type="InterPro" id="IPR029053">
    <property type="entry name" value="Viral_coat"/>
</dbReference>
<dbReference type="PROSITE" id="PS51218">
    <property type="entry name" value="SF3_HELICASE_2"/>
    <property type="match status" value="1"/>
</dbReference>
<keyword evidence="14" id="KW-0472">Membrane</keyword>
<reference evidence="17" key="1">
    <citation type="submission" date="2020-01" db="EMBL/GenBank/DDBJ databases">
        <title>Viral genomes from wild and zoo birds in China.</title>
        <authorList>
            <person name="Lu J."/>
            <person name="Shan T."/>
            <person name="Yang S."/>
            <person name="Zhang W."/>
        </authorList>
    </citation>
    <scope>NUCLEOTIDE SEQUENCE</scope>
    <source>
        <strain evidence="17">Bfb201hbp01</strain>
    </source>
</reference>
<evidence type="ECO:0000313" key="17">
    <source>
        <dbReference type="EMBL" id="QKN88949.1"/>
    </source>
</evidence>
<feature type="transmembrane region" description="Helical" evidence="14">
    <location>
        <begin position="1036"/>
        <end position="1055"/>
    </location>
</feature>
<evidence type="ECO:0000256" key="2">
    <source>
        <dbReference type="ARBA" id="ARBA00022484"/>
    </source>
</evidence>
<dbReference type="Pfam" id="PF08762">
    <property type="entry name" value="CRPV_capsid"/>
    <property type="match status" value="1"/>
</dbReference>
<dbReference type="Gene3D" id="2.60.120.20">
    <property type="match status" value="3"/>
</dbReference>
<evidence type="ECO:0000256" key="6">
    <source>
        <dbReference type="ARBA" id="ARBA00022695"/>
    </source>
</evidence>
<dbReference type="CDD" id="cd23169">
    <property type="entry name" value="ps-ssRNAv-Picornavirales"/>
    <property type="match status" value="1"/>
</dbReference>
<evidence type="ECO:0000256" key="1">
    <source>
        <dbReference type="ARBA" id="ARBA00004328"/>
    </source>
</evidence>
<comment type="subcellular location">
    <subcellularLocation>
        <location evidence="1">Virion</location>
    </subcellularLocation>
</comment>
<dbReference type="InterPro" id="IPR043502">
    <property type="entry name" value="DNA/RNA_pol_sf"/>
</dbReference>
<evidence type="ECO:0008006" key="18">
    <source>
        <dbReference type="Google" id="ProtNLM"/>
    </source>
</evidence>
<dbReference type="Gene3D" id="3.30.70.270">
    <property type="match status" value="1"/>
</dbReference>
<dbReference type="GO" id="GO:0003968">
    <property type="term" value="F:RNA-directed RNA polymerase activity"/>
    <property type="evidence" value="ECO:0007669"/>
    <property type="project" value="UniProtKB-KW"/>
</dbReference>
<evidence type="ECO:0000259" key="16">
    <source>
        <dbReference type="PROSITE" id="PS51218"/>
    </source>
</evidence>
<dbReference type="InterPro" id="IPR014872">
    <property type="entry name" value="Dicistrovirus_capsid-polyPr_C"/>
</dbReference>
<dbReference type="Pfam" id="PF00915">
    <property type="entry name" value="Calici_coat"/>
    <property type="match status" value="1"/>
</dbReference>
<evidence type="ECO:0000256" key="9">
    <source>
        <dbReference type="ARBA" id="ARBA00022807"/>
    </source>
</evidence>
<keyword evidence="12" id="KW-0693">Viral RNA replication</keyword>
<dbReference type="GO" id="GO:0006351">
    <property type="term" value="P:DNA-templated transcription"/>
    <property type="evidence" value="ECO:0007669"/>
    <property type="project" value="InterPro"/>
</dbReference>
<keyword evidence="10" id="KW-0067">ATP-binding</keyword>
<dbReference type="GO" id="GO:0003723">
    <property type="term" value="F:RNA binding"/>
    <property type="evidence" value="ECO:0007669"/>
    <property type="project" value="InterPro"/>
</dbReference>
<dbReference type="PROSITE" id="PS50507">
    <property type="entry name" value="RDRP_SSRNA_POS"/>
    <property type="match status" value="1"/>
</dbReference>
<dbReference type="EMBL" id="MT138140">
    <property type="protein sequence ID" value="QKN88949.1"/>
    <property type="molecule type" value="Genomic_RNA"/>
</dbReference>
<protein>
    <recommendedName>
        <fullName evidence="18">RNA-directed RNA polymerase</fullName>
    </recommendedName>
</protein>
<evidence type="ECO:0000259" key="15">
    <source>
        <dbReference type="PROSITE" id="PS50507"/>
    </source>
</evidence>
<dbReference type="GO" id="GO:0019028">
    <property type="term" value="C:viral capsid"/>
    <property type="evidence" value="ECO:0007669"/>
    <property type="project" value="UniProtKB-KW"/>
</dbReference>
<evidence type="ECO:0000256" key="7">
    <source>
        <dbReference type="ARBA" id="ARBA00022741"/>
    </source>
</evidence>
<evidence type="ECO:0000256" key="8">
    <source>
        <dbReference type="ARBA" id="ARBA00022801"/>
    </source>
</evidence>
<dbReference type="CDD" id="cd00205">
    <property type="entry name" value="rhv_like"/>
    <property type="match status" value="2"/>
</dbReference>
<evidence type="ECO:0000256" key="12">
    <source>
        <dbReference type="ARBA" id="ARBA00022953"/>
    </source>
</evidence>
<dbReference type="InterPro" id="IPR014759">
    <property type="entry name" value="Helicase_SF3_ssRNA_vir"/>
</dbReference>
<keyword evidence="8" id="KW-0378">Hydrolase</keyword>
<keyword evidence="7" id="KW-0547">Nucleotide-binding</keyword>
<dbReference type="InterPro" id="IPR004005">
    <property type="entry name" value="Calicivirus_coat"/>
</dbReference>
<organism evidence="17">
    <name type="scientific">Picornavirales sp</name>
    <dbReference type="NCBI Taxonomy" id="1955153"/>
    <lineage>
        <taxon>Viruses</taxon>
        <taxon>Riboviria</taxon>
        <taxon>Orthornavirae</taxon>
        <taxon>Pisuviricota</taxon>
        <taxon>Pisoniviricetes</taxon>
        <taxon>Picornavirales</taxon>
    </lineage>
</organism>
<dbReference type="InterPro" id="IPR024379">
    <property type="entry name" value="Waikavirus_capsid-1"/>
</dbReference>
<evidence type="ECO:0000256" key="3">
    <source>
        <dbReference type="ARBA" id="ARBA00022561"/>
    </source>
</evidence>
<feature type="region of interest" description="Disordered" evidence="13">
    <location>
        <begin position="2247"/>
        <end position="2273"/>
    </location>
</feature>
<dbReference type="GO" id="GO:0008234">
    <property type="term" value="F:cysteine-type peptidase activity"/>
    <property type="evidence" value="ECO:0007669"/>
    <property type="project" value="UniProtKB-KW"/>
</dbReference>
<dbReference type="GO" id="GO:0006508">
    <property type="term" value="P:proteolysis"/>
    <property type="evidence" value="ECO:0007669"/>
    <property type="project" value="UniProtKB-KW"/>
</dbReference>
<name>A0A6M9Z833_9VIRU</name>
<feature type="domain" description="SF3 helicase" evidence="16">
    <location>
        <begin position="499"/>
        <end position="673"/>
    </location>
</feature>
<dbReference type="InterPro" id="IPR007094">
    <property type="entry name" value="RNA-dir_pol_PSvirus"/>
</dbReference>
<dbReference type="Pfam" id="PF12264">
    <property type="entry name" value="Waikav_capsid_1"/>
    <property type="match status" value="1"/>
</dbReference>
<keyword evidence="9" id="KW-0788">Thiol protease</keyword>
<feature type="compositionally biased region" description="Low complexity" evidence="13">
    <location>
        <begin position="2258"/>
        <end position="2270"/>
    </location>
</feature>
<dbReference type="GO" id="GO:0005524">
    <property type="term" value="F:ATP binding"/>
    <property type="evidence" value="ECO:0007669"/>
    <property type="project" value="UniProtKB-KW"/>
</dbReference>
<evidence type="ECO:0000256" key="14">
    <source>
        <dbReference type="SAM" id="Phobius"/>
    </source>
</evidence>
<dbReference type="GO" id="GO:0039694">
    <property type="term" value="P:viral RNA genome replication"/>
    <property type="evidence" value="ECO:0007669"/>
    <property type="project" value="InterPro"/>
</dbReference>
<proteinExistence type="predicted"/>
<keyword evidence="5" id="KW-0808">Transferase</keyword>
<sequence length="2915" mass="329285">MVIMAFTYKKFTSYADAASFTGYTNSTGWGREGIYVPPPTNEPGNIPVIIEAPIKFQPRFMRIVPKLSKNRQLFEYYCDTNRIISNINHLHVPSKSEGKFCLYLRNKRNITKFLQLGAQAYKMAHTTKAHVPRDSIPCGVVRATSIKQHKVKKDPMTFEKMADASHWKTEIPMQPSTRARDPLLQRKLRCKILLYRERRLKGPHRLRTFLRYMTWCQNNPIHHVAECQGWFNIGVSKEVKSVIDDTIDKLTSSVSKAFDAAKNRIVTNISSVAGILITAAAGHSRASWITGILSSFAVTGVINYDHVIKIGDSLTAASAKKSVSASSHTGKGEANSPLDHLENKDTIDTVSSGLTLLFQTVGTYCGVQEDMRRSDGRISDWARNISRNLQFNARSTYGLFGFFRNFINVIKEMVQATFAYLNPGAEQLIAFWEHSECIRAIVKESTELLRYDEAEFTDPNKMAHLASIITVLSEIIVRIGAMDQATHTAQMFTYCSNMKMKLMELEKRCHRKGYSATTKCEPYCVMLTGNSGIGKSSVLNDLAYDLGQACEVSPNVAHAVYSRPPAMQYFDGHINQEIVLYDDFAQYVTPSADNTDIQELFQLITDQPFRPNMAAVEDKGKIADIKLVLAATNNPFPKPTFIMSPEALWRRRNQLIAVTQRPNTSPPKKNDTHDPSYSWLKFQAYRNVADPTEQVATTEMSFEELKMYLVEDARKFRIAQKSKVKARIAQIPQVSRTLSDSPLSVETLEHILYEVLIDRKNAHNTFNKLWNLGNIHTRVKNWLKQKMPYLFKNPVDKTDAERAELDELFEQHLGMHELQQMEVNDTNFFEMAQKGIFKTLSPDQQKHVRELWEKHIPNSPKFPGDIETEEMVSGNAEGPTPGGGISKEPNIDVRDPQCSGVKFVKDTENVALVTQKEIDVQDFLMRRSTSPPLGKAWNPVLYDIPLFVDRFGETLTPLAASILYFWEMGGRALPLKCIMSALTTIEKETCEHTQYSHLGECKNGIQYGFIYTTEHATYKMFKYYMCKDKCCLKSQSVLRTLSIHFPAVYLSLAAFRRNYTLHKELGLDVKMLPDLWPLPDFKFKETIKKMFSKMKAIVPRDMKWLWKLLYMLVIILVPLGVILVALFSWRSWGVASQEGDGTIKETVKNLKPHISRQIHTIGKEGPMSLFKPYTLCEDGEAAYTNVSRAPSGSAVTPQHFGVGHAAASSDIYKILKNATGFLYVTGKHRVTHECASLDLRVFRIAGVWILLPKHYITFINTLDMNTVELKYKVNNMPLYSINPRSLKILNIANSEMLIVELPIADRAKDRRHLFTSEEMWNTAPCPSHMRVVEISPDTVNIEHIDTKLIKNFTLTCFGDAMITLPEVLHYNWAGAGRCMSVIIDDRNFIRGFHIAGSSQKRGYGQMIHAELLQSLGPSVAPPKLPYKSLDSEPAIDIDTVVVHQGVVQAKYAIHLPSTTSIRKSTIHGVFPVRTVPAPLVACAANTYVDPLQAGVRKHGMPPLGFDADDMLIAEERFTEMLLRVVKPVWATVEPRSLHLALRGVEGTPGFRSLVLSTSEGFPYMCERPPSGNNKKWLIHVHETDEHGFEYGLHPKLLENYNANQILRKQNIVPPTVFVDCLKDARLPIEKAYVPGKVRIFSVAPTDFIIAFRQYFADFIVAYTQSSFEAHHAIGISPEKDDWTYLVQYLTQVGNKFLCGDYKNFGPGFDHAVHKLVYRAILKWYDEYTSRSDAEHCEDQKVRSTMQIELSEPIHLAKNVMYKTISGMCSGSPSTTIDNSCVNTVYIYIAWYALMVKIHPRYATVDAMFKHLRFVTYGDDIIMCVSDEVVPYFNNETLHLFFKSYGIEYTDARKTGTIQPFCDLSEATFLKRSFLPHPYAPHYYLGALDKVSIEDCANWINKTIDEESASVEASYACLQLAYGWGPNYFNWVRNQLQKAWRSRSITFLPRTWNDYELIYRNCSKVEEVRFIGEAEAPPLKSSAPQASTPGESTTCEESVDTVIQDHTPPDAECPDEISQAMSEWAGADYDATYERLVNRYVLLKSYPWNVSDAQGSYLTATDKKTSRFTLPIDAIKLNINTPTMLPFLQHKYANFDMDIKIIANVNKFMVGQLLVSWYYLHNEDNGYKFRTNIFNKTQLLNAIIDAGTSNTAQLCIPYKNYRPWIHITKDDNLGQHAALGELCINVLSPLEVPSTTYKSATISVYIRFKNANFMGVIPRDLNGLSAEGEMLPMLTTMAATYLMQKAADGNRDKPPVQLPPQHMQPMPSSSLAVGTGASEPLHAMRLDARGQCPHPMTGDSVMDLLYIAQQRSLYTQKTWTTMNNSGDILMRFEVTPTPDRATFATTIIREKTDVTPAIIGYAVPPISVISGLMCEWRGSIELEFSVVASQYHTGRLLCCFIPQIVDTITLAQAQSLPYVVYDIHDEREFAFSTPYIADKPWWPCGYLNGQKTEPLGIGTVFLMVLNPLIPMDSVSNSVQILIYLKAGKSFEVAVPRQPVWGLPWNIETHDPSTVKARDGYYPWFVGGWRYVDGGTKCVLRYGDVSDHVAQFSGLSVGVAGASGGWWYYLLDPTDRNYAVNSIIPIEGTPASEYAFIPINVNDGWGLIYMGCILKSQLEIGTNKIFPANYPTKISPDYTKLQTTAVETQYFTGNPTFIRKLKINNKTLDDMVYTSEGEIQVCDPSPQVKSTSCGLDLFGESYQDAKDYLRRYEPMFRLPMQVKKGIPGSIAGGIFNISFDVLPAGYDVPYENPYAQTARDGGHAIVAACYRFFRGSMNYKFILNSPRINVWVEHRPDRAYTSSMFRPAGQTDRDTKWTKNYAQTVVVGSVNKILTINVPFYQLGSLGLLQRPNPGANEHALRAYSLGEILLGAEYDTPTVSEFTQLDVMKSIGDDMRFYTYTGFPLMVYISDLLKPK</sequence>
<keyword evidence="6" id="KW-0548">Nucleotidyltransferase</keyword>
<dbReference type="SUPFAM" id="SSF56672">
    <property type="entry name" value="DNA/RNA polymerases"/>
    <property type="match status" value="1"/>
</dbReference>
<evidence type="ECO:0000256" key="13">
    <source>
        <dbReference type="SAM" id="MobiDB-lite"/>
    </source>
</evidence>
<keyword evidence="3" id="KW-0167">Capsid protein</keyword>
<dbReference type="GO" id="GO:0003724">
    <property type="term" value="F:RNA helicase activity"/>
    <property type="evidence" value="ECO:0007669"/>
    <property type="project" value="InterPro"/>
</dbReference>
<keyword evidence="14" id="KW-0812">Transmembrane</keyword>
<dbReference type="InterPro" id="IPR043128">
    <property type="entry name" value="Rev_trsase/Diguanyl_cyclase"/>
</dbReference>
<keyword evidence="4" id="KW-0645">Protease</keyword>
<dbReference type="InterPro" id="IPR033703">
    <property type="entry name" value="Rhv-like"/>
</dbReference>
<dbReference type="Pfam" id="PF00910">
    <property type="entry name" value="RNA_helicase"/>
    <property type="match status" value="1"/>
</dbReference>